<dbReference type="Proteomes" id="UP000824219">
    <property type="component" value="Linkage Group LG01"/>
</dbReference>
<dbReference type="AlphaFoldDB" id="A0A9D3SUI7"/>
<organism evidence="2 3">
    <name type="scientific">Hemibagrus wyckioides</name>
    <dbReference type="NCBI Taxonomy" id="337641"/>
    <lineage>
        <taxon>Eukaryota</taxon>
        <taxon>Metazoa</taxon>
        <taxon>Chordata</taxon>
        <taxon>Craniata</taxon>
        <taxon>Vertebrata</taxon>
        <taxon>Euteleostomi</taxon>
        <taxon>Actinopterygii</taxon>
        <taxon>Neopterygii</taxon>
        <taxon>Teleostei</taxon>
        <taxon>Ostariophysi</taxon>
        <taxon>Siluriformes</taxon>
        <taxon>Bagridae</taxon>
        <taxon>Hemibagrus</taxon>
    </lineage>
</organism>
<gene>
    <name evidence="2" type="ORF">KOW79_000173</name>
</gene>
<evidence type="ECO:0000313" key="2">
    <source>
        <dbReference type="EMBL" id="KAG7335480.1"/>
    </source>
</evidence>
<sequence length="86" mass="9890">MLEGNSRIQGQRRGKKEEKPEPMFLFFLLALIQPSSAQMLGQIPSHSECLHVLLSVCHAAERHARLEDEVKVTLFYTLLQCLEIRK</sequence>
<accession>A0A9D3SUI7</accession>
<protein>
    <recommendedName>
        <fullName evidence="4">Secreted protein</fullName>
    </recommendedName>
</protein>
<name>A0A9D3SUI7_9TELE</name>
<evidence type="ECO:0000313" key="3">
    <source>
        <dbReference type="Proteomes" id="UP000824219"/>
    </source>
</evidence>
<keyword evidence="1" id="KW-0732">Signal</keyword>
<feature type="signal peptide" evidence="1">
    <location>
        <begin position="1"/>
        <end position="37"/>
    </location>
</feature>
<evidence type="ECO:0000256" key="1">
    <source>
        <dbReference type="SAM" id="SignalP"/>
    </source>
</evidence>
<evidence type="ECO:0008006" key="4">
    <source>
        <dbReference type="Google" id="ProtNLM"/>
    </source>
</evidence>
<keyword evidence="3" id="KW-1185">Reference proteome</keyword>
<proteinExistence type="predicted"/>
<feature type="chain" id="PRO_5039631445" description="Secreted protein" evidence="1">
    <location>
        <begin position="38"/>
        <end position="86"/>
    </location>
</feature>
<dbReference type="EMBL" id="JAHKSW010000001">
    <property type="protein sequence ID" value="KAG7335480.1"/>
    <property type="molecule type" value="Genomic_DNA"/>
</dbReference>
<reference evidence="2 3" key="1">
    <citation type="submission" date="2021-06" db="EMBL/GenBank/DDBJ databases">
        <title>Chromosome-level genome assembly of the red-tail catfish (Hemibagrus wyckioides).</title>
        <authorList>
            <person name="Shao F."/>
        </authorList>
    </citation>
    <scope>NUCLEOTIDE SEQUENCE [LARGE SCALE GENOMIC DNA]</scope>
    <source>
        <strain evidence="2">EC202008001</strain>
        <tissue evidence="2">Blood</tissue>
    </source>
</reference>
<comment type="caution">
    <text evidence="2">The sequence shown here is derived from an EMBL/GenBank/DDBJ whole genome shotgun (WGS) entry which is preliminary data.</text>
</comment>